<evidence type="ECO:0000256" key="12">
    <source>
        <dbReference type="PIRSR" id="PIRSR016308-1"/>
    </source>
</evidence>
<keyword evidence="5" id="KW-0677">Repeat</keyword>
<evidence type="ECO:0000256" key="6">
    <source>
        <dbReference type="ARBA" id="ARBA00022771"/>
    </source>
</evidence>
<dbReference type="Pfam" id="PF17807">
    <property type="entry name" value="zf-UBP_var"/>
    <property type="match status" value="1"/>
</dbReference>
<feature type="active site" description="Nucleophile" evidence="12">
    <location>
        <position position="323"/>
    </location>
</feature>
<dbReference type="Gene3D" id="1.10.8.10">
    <property type="entry name" value="DNA helicase RuvA subunit, C-terminal domain"/>
    <property type="match status" value="2"/>
</dbReference>
<evidence type="ECO:0000256" key="8">
    <source>
        <dbReference type="ARBA" id="ARBA00022801"/>
    </source>
</evidence>
<evidence type="ECO:0000256" key="15">
    <source>
        <dbReference type="RuleBase" id="RU366025"/>
    </source>
</evidence>
<dbReference type="SUPFAM" id="SSF57850">
    <property type="entry name" value="RING/U-box"/>
    <property type="match status" value="2"/>
</dbReference>
<evidence type="ECO:0000256" key="7">
    <source>
        <dbReference type="ARBA" id="ARBA00022786"/>
    </source>
</evidence>
<feature type="domain" description="UBA" evidence="17">
    <location>
        <begin position="611"/>
        <end position="652"/>
    </location>
</feature>
<protein>
    <recommendedName>
        <fullName evidence="11 15">Ubiquitin carboxyl-terminal hydrolase</fullName>
        <ecNumber evidence="11 15">3.4.19.12</ecNumber>
    </recommendedName>
</protein>
<evidence type="ECO:0000256" key="4">
    <source>
        <dbReference type="ARBA" id="ARBA00022723"/>
    </source>
</evidence>
<evidence type="ECO:0000256" key="3">
    <source>
        <dbReference type="ARBA" id="ARBA00022670"/>
    </source>
</evidence>
<keyword evidence="3 11" id="KW-0645">Protease</keyword>
<dbReference type="InterPro" id="IPR009060">
    <property type="entry name" value="UBA-like_sf"/>
</dbReference>
<keyword evidence="7 11" id="KW-0833">Ubl conjugation pathway</keyword>
<keyword evidence="4 11" id="KW-0479">Metal-binding</keyword>
<reference evidence="20 21" key="1">
    <citation type="journal article" date="2012" name="New Phytol.">
        <title>Insight into trade-off between wood decay and parasitism from the genome of a fungal forest pathogen.</title>
        <authorList>
            <person name="Olson A."/>
            <person name="Aerts A."/>
            <person name="Asiegbu F."/>
            <person name="Belbahri L."/>
            <person name="Bouzid O."/>
            <person name="Broberg A."/>
            <person name="Canback B."/>
            <person name="Coutinho P.M."/>
            <person name="Cullen D."/>
            <person name="Dalman K."/>
            <person name="Deflorio G."/>
            <person name="van Diepen L.T."/>
            <person name="Dunand C."/>
            <person name="Duplessis S."/>
            <person name="Durling M."/>
            <person name="Gonthier P."/>
            <person name="Grimwood J."/>
            <person name="Fossdal C.G."/>
            <person name="Hansson D."/>
            <person name="Henrissat B."/>
            <person name="Hietala A."/>
            <person name="Himmelstrand K."/>
            <person name="Hoffmeister D."/>
            <person name="Hogberg N."/>
            <person name="James T.Y."/>
            <person name="Karlsson M."/>
            <person name="Kohler A."/>
            <person name="Kues U."/>
            <person name="Lee Y.H."/>
            <person name="Lin Y.C."/>
            <person name="Lind M."/>
            <person name="Lindquist E."/>
            <person name="Lombard V."/>
            <person name="Lucas S."/>
            <person name="Lunden K."/>
            <person name="Morin E."/>
            <person name="Murat C."/>
            <person name="Park J."/>
            <person name="Raffaello T."/>
            <person name="Rouze P."/>
            <person name="Salamov A."/>
            <person name="Schmutz J."/>
            <person name="Solheim H."/>
            <person name="Stahlberg J."/>
            <person name="Velez H."/>
            <person name="de Vries R.P."/>
            <person name="Wiebenga A."/>
            <person name="Woodward S."/>
            <person name="Yakovlev I."/>
            <person name="Garbelotto M."/>
            <person name="Martin F."/>
            <person name="Grigoriev I.V."/>
            <person name="Stenlid J."/>
        </authorList>
    </citation>
    <scope>NUCLEOTIDE SEQUENCE [LARGE SCALE GENOMIC DNA]</scope>
    <source>
        <strain evidence="20 21">TC 32-1</strain>
    </source>
</reference>
<proteinExistence type="inferred from homology"/>
<dbReference type="HOGENOM" id="CLU_009884_1_0_1"/>
<keyword evidence="21" id="KW-1185">Reference proteome</keyword>
<dbReference type="OrthoDB" id="361536at2759"/>
<dbReference type="KEGG" id="hir:HETIRDRAFT_68430"/>
<dbReference type="InterPro" id="IPR016652">
    <property type="entry name" value="Ubiquitinyl_hydrolase"/>
</dbReference>
<name>W4JY11_HETIT</name>
<feature type="binding site" evidence="13">
    <location>
        <position position="207"/>
    </location>
    <ligand>
        <name>Zn(2+)</name>
        <dbReference type="ChEBI" id="CHEBI:29105"/>
    </ligand>
</feature>
<evidence type="ECO:0000256" key="2">
    <source>
        <dbReference type="ARBA" id="ARBA00009085"/>
    </source>
</evidence>
<keyword evidence="10 11" id="KW-0862">Zinc</keyword>
<dbReference type="InterPro" id="IPR028889">
    <property type="entry name" value="USP"/>
</dbReference>
<dbReference type="InterPro" id="IPR001607">
    <property type="entry name" value="Znf_UBP"/>
</dbReference>
<feature type="binding site" evidence="13">
    <location>
        <position position="220"/>
    </location>
    <ligand>
        <name>Zn(2+)</name>
        <dbReference type="ChEBI" id="CHEBI:29105"/>
    </ligand>
</feature>
<evidence type="ECO:0000259" key="18">
    <source>
        <dbReference type="PROSITE" id="PS50235"/>
    </source>
</evidence>
<evidence type="ECO:0000256" key="13">
    <source>
        <dbReference type="PIRSR" id="PIRSR016308-3"/>
    </source>
</evidence>
<dbReference type="GO" id="GO:0005634">
    <property type="term" value="C:nucleus"/>
    <property type="evidence" value="ECO:0007669"/>
    <property type="project" value="TreeGrafter"/>
</dbReference>
<dbReference type="Gene3D" id="3.90.70.10">
    <property type="entry name" value="Cysteine proteinases"/>
    <property type="match status" value="1"/>
</dbReference>
<sequence>MTSTNEQLAEISRLQHPKLSQAVHREECTQCFDNQDSPLGIDVCLICFNGGCLSAERHHARTHAQKTGHLYTLNVKRKRKPSVQREDGQEPPTKITKLAIVEDREEDRYEHITTLKNWRTDPQNGAPVHPDVGALAKSVIDGVMKSMSSARQSEVKAWEEEILPCEHTLTLEQLVTGPIPASGLAHCAKCTLNENLWLCLTCGSLGCGRQQFGGFGGNGHGLSHYEETRHPVSVKLGTITPEGEADIYCYACNDSKLDPALVHHLSNFGINIQAQTKTEKSMTELQIEHNLKFDFSLTDESGKALEPVFGPGLTGLANLGNSCYMASVLQTLFSLSPFQDRYFTTAPKHWDTCSEPLPAACLDCQMHKIADGLLSGRYSHPRTFSSQAPLPAGAKASDAESPTPVFQEGLRPALFKALIGKGHEEFATMRQQDSEEFFSHLLTTLRRHTQRARPSASAEPTEIFSFGMEQRLQCTECRGVRYRVDSQDVLSIPVPPREKGKDADGRAQYEEVLIGECLDAVTGPEALEYKCPRCQKQVVATKQSRFSTFPQTLVLHAKKFQLVNWVPTKLDIPLVLPSDDILQLDQFLGQGLQPDESALPEDKLEAPGLPAFNEAALSQLEAMGFPTLRCHKALLATGNTDADTAMEWLFAHMDDPDIDAPIVIGNAGGAGASVSAGPEPSAEQISMLVDMGFTPAQARKALRETNADPERAVEWLFSHPEDTGEDAAPAAAPANATSPASTAAGPGGTRALPARYVLKAFVSHKGPSVHSGHYVAHVRVRSADGDDRWVLFNDEKVVAADAESVRELKALAYLYVFERV</sequence>
<dbReference type="FunFam" id="3.30.40.10:FF:000396">
    <property type="entry name" value="Ubiquitin carboxyl-terminal hydrolase"/>
    <property type="match status" value="1"/>
</dbReference>
<dbReference type="STRING" id="747525.W4JY11"/>
<dbReference type="PROSITE" id="PS00973">
    <property type="entry name" value="USP_2"/>
    <property type="match status" value="1"/>
</dbReference>
<dbReference type="Pfam" id="PF00443">
    <property type="entry name" value="UCH"/>
    <property type="match status" value="1"/>
</dbReference>
<comment type="catalytic activity">
    <reaction evidence="1 11 15">
        <text>Thiol-dependent hydrolysis of ester, thioester, amide, peptide and isopeptide bonds formed by the C-terminal Gly of ubiquitin (a 76-residue protein attached to proteins as an intracellular targeting signal).</text>
        <dbReference type="EC" id="3.4.19.12"/>
    </reaction>
</comment>
<dbReference type="GO" id="GO:0004843">
    <property type="term" value="F:cysteine-type deubiquitinase activity"/>
    <property type="evidence" value="ECO:0007669"/>
    <property type="project" value="UniProtKB-UniRule"/>
</dbReference>
<dbReference type="GO" id="GO:0016579">
    <property type="term" value="P:protein deubiquitination"/>
    <property type="evidence" value="ECO:0007669"/>
    <property type="project" value="InterPro"/>
</dbReference>
<accession>W4JY11</accession>
<dbReference type="InterPro" id="IPR015940">
    <property type="entry name" value="UBA"/>
</dbReference>
<dbReference type="InterPro" id="IPR050164">
    <property type="entry name" value="Peptidase_C19"/>
</dbReference>
<dbReference type="GO" id="GO:0005829">
    <property type="term" value="C:cytosol"/>
    <property type="evidence" value="ECO:0007669"/>
    <property type="project" value="TreeGrafter"/>
</dbReference>
<dbReference type="eggNOG" id="KOG0944">
    <property type="taxonomic scope" value="Eukaryota"/>
</dbReference>
<feature type="domain" description="USP" evidence="18">
    <location>
        <begin position="314"/>
        <end position="820"/>
    </location>
</feature>
<dbReference type="AlphaFoldDB" id="W4JY11"/>
<keyword evidence="9 11" id="KW-0788">Thiol protease</keyword>
<dbReference type="InterPro" id="IPR001394">
    <property type="entry name" value="Peptidase_C19_UCH"/>
</dbReference>
<evidence type="ECO:0000259" key="17">
    <source>
        <dbReference type="PROSITE" id="PS50030"/>
    </source>
</evidence>
<dbReference type="PROSITE" id="PS50030">
    <property type="entry name" value="UBA"/>
    <property type="match status" value="2"/>
</dbReference>
<evidence type="ECO:0000313" key="20">
    <source>
        <dbReference type="EMBL" id="ETW78467.1"/>
    </source>
</evidence>
<dbReference type="PIRSF" id="PIRSF016308">
    <property type="entry name" value="UBP"/>
    <property type="match status" value="1"/>
</dbReference>
<dbReference type="PROSITE" id="PS50235">
    <property type="entry name" value="USP_3"/>
    <property type="match status" value="1"/>
</dbReference>
<comment type="similarity">
    <text evidence="2 11 15">Belongs to the peptidase C19 family.</text>
</comment>
<dbReference type="Gene3D" id="3.30.40.10">
    <property type="entry name" value="Zinc/RING finger domain, C3HC4 (zinc finger)"/>
    <property type="match status" value="2"/>
</dbReference>
<dbReference type="PANTHER" id="PTHR24006:SF664">
    <property type="entry name" value="UBIQUITIN CARBOXYL-TERMINAL HYDROLASE"/>
    <property type="match status" value="1"/>
</dbReference>
<feature type="domain" description="UBA" evidence="17">
    <location>
        <begin position="679"/>
        <end position="719"/>
    </location>
</feature>
<evidence type="ECO:0000256" key="5">
    <source>
        <dbReference type="ARBA" id="ARBA00022737"/>
    </source>
</evidence>
<dbReference type="InterPro" id="IPR013083">
    <property type="entry name" value="Znf_RING/FYVE/PHD"/>
</dbReference>
<evidence type="ECO:0000256" key="11">
    <source>
        <dbReference type="PIRNR" id="PIRNR016308"/>
    </source>
</evidence>
<dbReference type="InParanoid" id="W4JY11"/>
<keyword evidence="8 11" id="KW-0378">Hydrolase</keyword>
<dbReference type="RefSeq" id="XP_009549693.1">
    <property type="nucleotide sequence ID" value="XM_009551398.1"/>
</dbReference>
<dbReference type="PANTHER" id="PTHR24006">
    <property type="entry name" value="UBIQUITIN CARBOXYL-TERMINAL HYDROLASE"/>
    <property type="match status" value="1"/>
</dbReference>
<dbReference type="EMBL" id="KI925462">
    <property type="protein sequence ID" value="ETW78467.1"/>
    <property type="molecule type" value="Genomic_DNA"/>
</dbReference>
<dbReference type="PROSITE" id="PS00972">
    <property type="entry name" value="USP_1"/>
    <property type="match status" value="1"/>
</dbReference>
<evidence type="ECO:0000256" key="1">
    <source>
        <dbReference type="ARBA" id="ARBA00000707"/>
    </source>
</evidence>
<dbReference type="GO" id="GO:0008270">
    <property type="term" value="F:zinc ion binding"/>
    <property type="evidence" value="ECO:0007669"/>
    <property type="project" value="UniProtKB-UniRule"/>
</dbReference>
<dbReference type="FunFam" id="1.10.8.10:FF:000103">
    <property type="entry name" value="Ubiquitin carboxyl-terminal hydrolase"/>
    <property type="match status" value="1"/>
</dbReference>
<dbReference type="SMART" id="SM00290">
    <property type="entry name" value="ZnF_UBP"/>
    <property type="match status" value="2"/>
</dbReference>
<dbReference type="FunFam" id="1.10.8.10:FF:000086">
    <property type="entry name" value="Ubiquitin carboxyl-terminal hydrolase"/>
    <property type="match status" value="1"/>
</dbReference>
<dbReference type="GO" id="GO:0006508">
    <property type="term" value="P:proteolysis"/>
    <property type="evidence" value="ECO:0007669"/>
    <property type="project" value="UniProtKB-KW"/>
</dbReference>
<dbReference type="Pfam" id="PF02148">
    <property type="entry name" value="zf-UBP"/>
    <property type="match status" value="1"/>
</dbReference>
<evidence type="ECO:0000313" key="21">
    <source>
        <dbReference type="Proteomes" id="UP000030671"/>
    </source>
</evidence>
<dbReference type="SUPFAM" id="SSF54001">
    <property type="entry name" value="Cysteine proteinases"/>
    <property type="match status" value="1"/>
</dbReference>
<dbReference type="CDD" id="cd02658">
    <property type="entry name" value="Peptidase_C19B"/>
    <property type="match status" value="1"/>
</dbReference>
<gene>
    <name evidence="20" type="ORF">HETIRDRAFT_68430</name>
</gene>
<dbReference type="SUPFAM" id="SSF46934">
    <property type="entry name" value="UBA-like"/>
    <property type="match status" value="1"/>
</dbReference>
<feature type="binding site" evidence="13">
    <location>
        <position position="190"/>
    </location>
    <ligand>
        <name>Zn(2+)</name>
        <dbReference type="ChEBI" id="CHEBI:29105"/>
    </ligand>
</feature>
<dbReference type="InterPro" id="IPR038765">
    <property type="entry name" value="Papain-like_cys_pep_sf"/>
</dbReference>
<keyword evidence="6 14" id="KW-0863">Zinc-finger</keyword>
<feature type="binding site" evidence="13">
    <location>
        <position position="187"/>
    </location>
    <ligand>
        <name>Zn(2+)</name>
        <dbReference type="ChEBI" id="CHEBI:29105"/>
    </ligand>
</feature>
<dbReference type="CDD" id="cd14297">
    <property type="entry name" value="UBA2_spUBP14_like"/>
    <property type="match status" value="1"/>
</dbReference>
<feature type="active site" description="Proton acceptor" evidence="12">
    <location>
        <position position="773"/>
    </location>
</feature>
<dbReference type="FunCoup" id="W4JY11">
    <property type="interactions" value="649"/>
</dbReference>
<evidence type="ECO:0000256" key="14">
    <source>
        <dbReference type="PROSITE-ProRule" id="PRU00502"/>
    </source>
</evidence>
<dbReference type="SMART" id="SM00165">
    <property type="entry name" value="UBA"/>
    <property type="match status" value="2"/>
</dbReference>
<dbReference type="InterPro" id="IPR018200">
    <property type="entry name" value="USP_CS"/>
</dbReference>
<dbReference type="InterPro" id="IPR041432">
    <property type="entry name" value="UBP13_Znf-UBP_var"/>
</dbReference>
<dbReference type="EC" id="3.4.19.12" evidence="11 15"/>
<dbReference type="CDD" id="cd14385">
    <property type="entry name" value="UBA1_spUBP14_like"/>
    <property type="match status" value="1"/>
</dbReference>
<dbReference type="Pfam" id="PF00627">
    <property type="entry name" value="UBA"/>
    <property type="match status" value="2"/>
</dbReference>
<dbReference type="FunFam" id="3.30.40.10:FF:000587">
    <property type="entry name" value="Ubiquitin carboxyl-terminal hydrolase"/>
    <property type="match status" value="1"/>
</dbReference>
<organism evidence="20 21">
    <name type="scientific">Heterobasidion irregulare (strain TC 32-1)</name>
    <dbReference type="NCBI Taxonomy" id="747525"/>
    <lineage>
        <taxon>Eukaryota</taxon>
        <taxon>Fungi</taxon>
        <taxon>Dikarya</taxon>
        <taxon>Basidiomycota</taxon>
        <taxon>Agaricomycotina</taxon>
        <taxon>Agaricomycetes</taxon>
        <taxon>Russulales</taxon>
        <taxon>Bondarzewiaceae</taxon>
        <taxon>Heterobasidion</taxon>
        <taxon>Heterobasidion annosum species complex</taxon>
    </lineage>
</organism>
<feature type="compositionally biased region" description="Low complexity" evidence="16">
    <location>
        <begin position="726"/>
        <end position="744"/>
    </location>
</feature>
<dbReference type="Proteomes" id="UP000030671">
    <property type="component" value="Unassembled WGS sequence"/>
</dbReference>
<evidence type="ECO:0000259" key="19">
    <source>
        <dbReference type="PROSITE" id="PS50271"/>
    </source>
</evidence>
<dbReference type="PROSITE" id="PS50271">
    <property type="entry name" value="ZF_UBP"/>
    <property type="match status" value="1"/>
</dbReference>
<evidence type="ECO:0000256" key="10">
    <source>
        <dbReference type="ARBA" id="ARBA00022833"/>
    </source>
</evidence>
<evidence type="ECO:0000256" key="16">
    <source>
        <dbReference type="SAM" id="MobiDB-lite"/>
    </source>
</evidence>
<evidence type="ECO:0000256" key="9">
    <source>
        <dbReference type="ARBA" id="ARBA00022807"/>
    </source>
</evidence>
<feature type="domain" description="UBP-type" evidence="19">
    <location>
        <begin position="163"/>
        <end position="272"/>
    </location>
</feature>
<dbReference type="GeneID" id="20678860"/>
<feature type="region of interest" description="Disordered" evidence="16">
    <location>
        <begin position="721"/>
        <end position="747"/>
    </location>
</feature>